<keyword evidence="1" id="KW-0175">Coiled coil</keyword>
<accession>A0A1J4JFP1</accession>
<proteinExistence type="predicted"/>
<dbReference type="EMBL" id="MLAK01001204">
    <property type="protein sequence ID" value="OHS96044.1"/>
    <property type="molecule type" value="Genomic_DNA"/>
</dbReference>
<evidence type="ECO:0000313" key="3">
    <source>
        <dbReference type="Proteomes" id="UP000179807"/>
    </source>
</evidence>
<sequence>MSSLENESISRLSSESSITRAENRICDIEEEIEAQGIAIENYIRNHETESDDSEPLIALRALYKLFRKEVSLNNSLRRQITQTIPSNKHLTAENQRVSEIITGFIREAGIFYHTTFRDLNDITEFFLDHIDQSLEAEQQVKTLREIVQQEKSLKTQLNHYITSSEANSHHITEYGDALSMKLVELSSELENVETNCSILKNQITCEEQKKDELLHQIDMIKKGSEIYMEQIEYQRNDFDKVMNTFRNKKAKRKIKIAKIMEEIDSVKLTFKCLLKDKQKLDFALSQARNEKEIIENKSNEEISELQKQKEVYEKLLDDILKKFTENKPKKEELFKQKSQLERKIAKFEKDFQRLSIVSTEWKTKLKAKNQIKQQIFDDIDRYSNTLLKLQEECKTSDVEQYLDMRQSENDSLLIENKKLESILRVTLKNIQKMDDQNLELKASILQYQSNPSQ</sequence>
<gene>
    <name evidence="2" type="ORF">TRFO_10227</name>
</gene>
<feature type="coiled-coil region" evidence="1">
    <location>
        <begin position="277"/>
        <end position="392"/>
    </location>
</feature>
<evidence type="ECO:0000313" key="2">
    <source>
        <dbReference type="EMBL" id="OHS96044.1"/>
    </source>
</evidence>
<evidence type="ECO:0000256" key="1">
    <source>
        <dbReference type="SAM" id="Coils"/>
    </source>
</evidence>
<name>A0A1J4JFP1_9EUKA</name>
<keyword evidence="3" id="KW-1185">Reference proteome</keyword>
<feature type="coiled-coil region" evidence="1">
    <location>
        <begin position="182"/>
        <end position="209"/>
    </location>
</feature>
<reference evidence="2" key="1">
    <citation type="submission" date="2016-10" db="EMBL/GenBank/DDBJ databases">
        <authorList>
            <person name="Benchimol M."/>
            <person name="Almeida L.G."/>
            <person name="Vasconcelos A.T."/>
            <person name="Perreira-Neves A."/>
            <person name="Rosa I.A."/>
            <person name="Tasca T."/>
            <person name="Bogo M.R."/>
            <person name="de Souza W."/>
        </authorList>
    </citation>
    <scope>NUCLEOTIDE SEQUENCE [LARGE SCALE GENOMIC DNA]</scope>
    <source>
        <strain evidence="2">K</strain>
    </source>
</reference>
<dbReference type="Proteomes" id="UP000179807">
    <property type="component" value="Unassembled WGS sequence"/>
</dbReference>
<protein>
    <submittedName>
        <fullName evidence="2">Uncharacterized protein</fullName>
    </submittedName>
</protein>
<organism evidence="2 3">
    <name type="scientific">Tritrichomonas foetus</name>
    <dbReference type="NCBI Taxonomy" id="1144522"/>
    <lineage>
        <taxon>Eukaryota</taxon>
        <taxon>Metamonada</taxon>
        <taxon>Parabasalia</taxon>
        <taxon>Tritrichomonadida</taxon>
        <taxon>Tritrichomonadidae</taxon>
        <taxon>Tritrichomonas</taxon>
    </lineage>
</organism>
<dbReference type="GeneID" id="94830021"/>
<dbReference type="AlphaFoldDB" id="A0A1J4JFP1"/>
<dbReference type="VEuPathDB" id="TrichDB:TRFO_10227"/>
<dbReference type="RefSeq" id="XP_068349181.1">
    <property type="nucleotide sequence ID" value="XM_068495317.1"/>
</dbReference>
<comment type="caution">
    <text evidence="2">The sequence shown here is derived from an EMBL/GenBank/DDBJ whole genome shotgun (WGS) entry which is preliminary data.</text>
</comment>